<dbReference type="EMBL" id="WNLA01000029">
    <property type="protein sequence ID" value="MTW05767.1"/>
    <property type="molecule type" value="Genomic_DNA"/>
</dbReference>
<organism evidence="2 3">
    <name type="scientific">Pseudoduganella ginsengisoli</name>
    <dbReference type="NCBI Taxonomy" id="1462440"/>
    <lineage>
        <taxon>Bacteria</taxon>
        <taxon>Pseudomonadati</taxon>
        <taxon>Pseudomonadota</taxon>
        <taxon>Betaproteobacteria</taxon>
        <taxon>Burkholderiales</taxon>
        <taxon>Oxalobacteraceae</taxon>
        <taxon>Telluria group</taxon>
        <taxon>Pseudoduganella</taxon>
    </lineage>
</organism>
<name>A0A6L6Q7M1_9BURK</name>
<dbReference type="Proteomes" id="UP000484015">
    <property type="component" value="Unassembled WGS sequence"/>
</dbReference>
<accession>A0A6L6Q7M1</accession>
<dbReference type="RefSeq" id="WP_155442106.1">
    <property type="nucleotide sequence ID" value="NZ_WNLA01000029.1"/>
</dbReference>
<reference evidence="2 3" key="1">
    <citation type="submission" date="2019-11" db="EMBL/GenBank/DDBJ databases">
        <title>Type strains purchased from KCTC, JCM and DSMZ.</title>
        <authorList>
            <person name="Lu H."/>
        </authorList>
    </citation>
    <scope>NUCLEOTIDE SEQUENCE [LARGE SCALE GENOMIC DNA]</scope>
    <source>
        <strain evidence="2 3">KCTC 42409</strain>
    </source>
</reference>
<evidence type="ECO:0000313" key="3">
    <source>
        <dbReference type="Proteomes" id="UP000484015"/>
    </source>
</evidence>
<keyword evidence="3" id="KW-1185">Reference proteome</keyword>
<sequence>MKRLPAQREGGFTLLVALVMLILLTMLALSSFNLGNSDLQIVSNMQQHTEATAAASQVVEEVISSTRFFTSPTDALANSCNGVPNTRCVDTNGDNKPDITVTLTPAPKCVKAQAIKNTALDLTNSEDVGCALGGAQSFGVAGSITGDSLCDNSVWDVHAVATDMVTGASSEVTQGVSVRVAKDDVATSCP</sequence>
<proteinExistence type="predicted"/>
<comment type="caution">
    <text evidence="2">The sequence shown here is derived from an EMBL/GenBank/DDBJ whole genome shotgun (WGS) entry which is preliminary data.</text>
</comment>
<evidence type="ECO:0008006" key="4">
    <source>
        <dbReference type="Google" id="ProtNLM"/>
    </source>
</evidence>
<evidence type="ECO:0000256" key="1">
    <source>
        <dbReference type="SAM" id="Phobius"/>
    </source>
</evidence>
<evidence type="ECO:0000313" key="2">
    <source>
        <dbReference type="EMBL" id="MTW05767.1"/>
    </source>
</evidence>
<protein>
    <recommendedName>
        <fullName evidence="4">Pilus assembly protein</fullName>
    </recommendedName>
</protein>
<keyword evidence="1" id="KW-0812">Transmembrane</keyword>
<dbReference type="AlphaFoldDB" id="A0A6L6Q7M1"/>
<dbReference type="OrthoDB" id="5739160at2"/>
<keyword evidence="1" id="KW-0472">Membrane</keyword>
<keyword evidence="1" id="KW-1133">Transmembrane helix</keyword>
<gene>
    <name evidence="2" type="ORF">GM668_27190</name>
</gene>
<feature type="transmembrane region" description="Helical" evidence="1">
    <location>
        <begin position="12"/>
        <end position="32"/>
    </location>
</feature>